<dbReference type="EMBL" id="MPUH01000252">
    <property type="protein sequence ID" value="OMJ84963.1"/>
    <property type="molecule type" value="Genomic_DNA"/>
</dbReference>
<keyword evidence="6" id="KW-1185">Reference proteome</keyword>
<organism evidence="5 6">
    <name type="scientific">Stentor coeruleus</name>
    <dbReference type="NCBI Taxonomy" id="5963"/>
    <lineage>
        <taxon>Eukaryota</taxon>
        <taxon>Sar</taxon>
        <taxon>Alveolata</taxon>
        <taxon>Ciliophora</taxon>
        <taxon>Postciliodesmatophora</taxon>
        <taxon>Heterotrichea</taxon>
        <taxon>Heterotrichida</taxon>
        <taxon>Stentoridae</taxon>
        <taxon>Stentor</taxon>
    </lineage>
</organism>
<name>A0A1R2C7H5_9CILI</name>
<feature type="domain" description="RanBP2-type" evidence="4">
    <location>
        <begin position="300"/>
        <end position="319"/>
    </location>
</feature>
<evidence type="ECO:0000259" key="4">
    <source>
        <dbReference type="PROSITE" id="PS01358"/>
    </source>
</evidence>
<dbReference type="GO" id="GO:0008270">
    <property type="term" value="F:zinc ion binding"/>
    <property type="evidence" value="ECO:0007669"/>
    <property type="project" value="UniProtKB-KW"/>
</dbReference>
<proteinExistence type="predicted"/>
<evidence type="ECO:0000256" key="1">
    <source>
        <dbReference type="ARBA" id="ARBA00022723"/>
    </source>
</evidence>
<dbReference type="PROSITE" id="PS01358">
    <property type="entry name" value="ZF_RANBP2_1"/>
    <property type="match status" value="2"/>
</dbReference>
<evidence type="ECO:0000313" key="5">
    <source>
        <dbReference type="EMBL" id="OMJ84963.1"/>
    </source>
</evidence>
<dbReference type="Proteomes" id="UP000187209">
    <property type="component" value="Unassembled WGS sequence"/>
</dbReference>
<protein>
    <recommendedName>
        <fullName evidence="4">RanBP2-type domain-containing protein</fullName>
    </recommendedName>
</protein>
<evidence type="ECO:0000313" key="6">
    <source>
        <dbReference type="Proteomes" id="UP000187209"/>
    </source>
</evidence>
<keyword evidence="2" id="KW-0863">Zinc-finger</keyword>
<reference evidence="5 6" key="1">
    <citation type="submission" date="2016-11" db="EMBL/GenBank/DDBJ databases">
        <title>The macronuclear genome of Stentor coeruleus: a giant cell with tiny introns.</title>
        <authorList>
            <person name="Slabodnick M."/>
            <person name="Ruby J.G."/>
            <person name="Reiff S.B."/>
            <person name="Swart E.C."/>
            <person name="Gosai S."/>
            <person name="Prabakaran S."/>
            <person name="Witkowska E."/>
            <person name="Larue G.E."/>
            <person name="Fisher S."/>
            <person name="Freeman R.M."/>
            <person name="Gunawardena J."/>
            <person name="Chu W."/>
            <person name="Stover N.A."/>
            <person name="Gregory B.D."/>
            <person name="Nowacki M."/>
            <person name="Derisi J."/>
            <person name="Roy S.W."/>
            <person name="Marshall W.F."/>
            <person name="Sood P."/>
        </authorList>
    </citation>
    <scope>NUCLEOTIDE SEQUENCE [LARGE SCALE GENOMIC DNA]</scope>
    <source>
        <strain evidence="5">WM001</strain>
    </source>
</reference>
<dbReference type="SMART" id="SM00547">
    <property type="entry name" value="ZnF_RBZ"/>
    <property type="match status" value="2"/>
</dbReference>
<keyword evidence="3" id="KW-0862">Zinc</keyword>
<gene>
    <name evidence="5" type="ORF">SteCoe_13794</name>
</gene>
<feature type="domain" description="RanBP2-type" evidence="4">
    <location>
        <begin position="604"/>
        <end position="623"/>
    </location>
</feature>
<accession>A0A1R2C7H5</accession>
<comment type="caution">
    <text evidence="5">The sequence shown here is derived from an EMBL/GenBank/DDBJ whole genome shotgun (WGS) entry which is preliminary data.</text>
</comment>
<dbReference type="AlphaFoldDB" id="A0A1R2C7H5"/>
<sequence>MASLQGKIFACLNLIRTDTNYQKALSMHNKCENCINCTNPQGIYPDDLFADKSIKSILTAIINFSDQTSPEREFLLLSIVKKVTCQCGSYSGMRNLQFEEFTFQDFEDPVDIQGMIRMRNNAQFDDFCPDPGCEIKKSILKAYLENPKGGYFLSVNWQQKNLRVLSAFIKSIPSFITLNSIYKTQIGTKKYLQGMIVEGWNECLYIATQDPCSIFYKDSNDQIFLDYVLFFMIQYSLYPTLLIYNDIESNLWEEKISHWFNEITLYKNFLTNISQTSTICFYCWNQSHDYCQNFNLSNDWDCLYCSFTNPHNIIFCMNCDKFRRPSSDIDHKICRVCRQNIDNSTYCQSCSQQATCCQCSKAIYSTQMFKCSDCNNWTNSVYCTHCHKNVDTSKILCWKCINTNENKKTYNLYACPHNKEKAQCSICLYEYTCGVCFKPKVLFERSYCWKCGSELKDGICKGCCMVIPGNSYVCKECVNKNKKCLEGHIITKHSKVCCESCENESLRFCRWCCDLNHRSCDNRKFCLECFRELDAFNPGRCRINDKNHICKECEVCNSCYGMLNTCECNCKILSIETHCKKCGSDKKVKSILIPKVYCKDDRGWICRSCNYSNEANSIFCDNCNMRMHFDMENRSICHMCNGKNSMKMCDYCYRIGSCAWCRKGLMSGQGRYCANCSNLTMGRACIKCMDVVLVHEVICYMCSKSVWICSCEVTNPSWNKVCKNCNKCKQQICDICSNKFEQKKDCWRCGSVCKNVPKTINLASSFSVARDIKLCNACSIQQNFCECGSRILEIENICKTCNKEFK</sequence>
<evidence type="ECO:0000256" key="2">
    <source>
        <dbReference type="ARBA" id="ARBA00022771"/>
    </source>
</evidence>
<dbReference type="InterPro" id="IPR001876">
    <property type="entry name" value="Znf_RanBP2"/>
</dbReference>
<keyword evidence="1" id="KW-0479">Metal-binding</keyword>
<evidence type="ECO:0000256" key="3">
    <source>
        <dbReference type="ARBA" id="ARBA00022833"/>
    </source>
</evidence>